<keyword evidence="2" id="KW-1133">Transmembrane helix</keyword>
<reference evidence="4" key="1">
    <citation type="submission" date="2016-11" db="EMBL/GenBank/DDBJ databases">
        <authorList>
            <person name="Varghese N."/>
            <person name="Submissions S."/>
        </authorList>
    </citation>
    <scope>NUCLEOTIDE SEQUENCE [LARGE SCALE GENOMIC DNA]</scope>
    <source>
        <strain evidence="4">313</strain>
    </source>
</reference>
<gene>
    <name evidence="3" type="ORF">SAMN05878443_1322</name>
</gene>
<protein>
    <submittedName>
        <fullName evidence="3">Uncharacterized protein</fullName>
    </submittedName>
</protein>
<name>A0A1N6GN18_9LACT</name>
<dbReference type="RefSeq" id="WP_034548386.1">
    <property type="nucleotide sequence ID" value="NZ_FSRN01000001.1"/>
</dbReference>
<evidence type="ECO:0000313" key="4">
    <source>
        <dbReference type="Proteomes" id="UP000184758"/>
    </source>
</evidence>
<accession>A0A1N6GN18</accession>
<keyword evidence="2" id="KW-0472">Membrane</keyword>
<keyword evidence="4" id="KW-1185">Reference proteome</keyword>
<feature type="transmembrane region" description="Helical" evidence="2">
    <location>
        <begin position="6"/>
        <end position="26"/>
    </location>
</feature>
<keyword evidence="1" id="KW-0175">Coiled coil</keyword>
<sequence>MAAFMIVWMIICFLIYGVVVTIVSNVKKKKEREIQEKIEKEENKKRIYLESIKPVDRFTIEFDEVSTNEDVVNKKVSTIIKAGSGYEPYFGYKNDTIEEMNGEKIFKYIAFCHSGDDLEIDTIESGEVISAKVLLKGNLIGVVPQENIESLQKSMYTYPFHNVRILLTGGPYKFFDYVKDKIVTVKDPFGYKVEITFYKNDPTVEFESL</sequence>
<feature type="coiled-coil region" evidence="1">
    <location>
        <begin position="23"/>
        <end position="51"/>
    </location>
</feature>
<evidence type="ECO:0000256" key="1">
    <source>
        <dbReference type="SAM" id="Coils"/>
    </source>
</evidence>
<dbReference type="AlphaFoldDB" id="A0A1N6GN18"/>
<dbReference type="EMBL" id="FSRN01000001">
    <property type="protein sequence ID" value="SIO08923.1"/>
    <property type="molecule type" value="Genomic_DNA"/>
</dbReference>
<keyword evidence="2" id="KW-0812">Transmembrane</keyword>
<dbReference type="Proteomes" id="UP000184758">
    <property type="component" value="Unassembled WGS sequence"/>
</dbReference>
<organism evidence="3 4">
    <name type="scientific">Carnobacterium alterfunditum</name>
    <dbReference type="NCBI Taxonomy" id="28230"/>
    <lineage>
        <taxon>Bacteria</taxon>
        <taxon>Bacillati</taxon>
        <taxon>Bacillota</taxon>
        <taxon>Bacilli</taxon>
        <taxon>Lactobacillales</taxon>
        <taxon>Carnobacteriaceae</taxon>
        <taxon>Carnobacterium</taxon>
    </lineage>
</organism>
<dbReference type="OrthoDB" id="17108at186828"/>
<proteinExistence type="predicted"/>
<evidence type="ECO:0000313" key="3">
    <source>
        <dbReference type="EMBL" id="SIO08923.1"/>
    </source>
</evidence>
<evidence type="ECO:0000256" key="2">
    <source>
        <dbReference type="SAM" id="Phobius"/>
    </source>
</evidence>